<comment type="caution">
    <text evidence="2">Lacks conserved residue(s) required for the propagation of feature annotation.</text>
</comment>
<dbReference type="GO" id="GO:0008137">
    <property type="term" value="F:NADH dehydrogenase (ubiquinone) activity"/>
    <property type="evidence" value="ECO:0007669"/>
    <property type="project" value="UniProtKB-UniRule"/>
</dbReference>
<dbReference type="RefSeq" id="WP_145363315.1">
    <property type="nucleotide sequence ID" value="NZ_CP036268.1"/>
</dbReference>
<dbReference type="OrthoDB" id="261376at2"/>
<comment type="function">
    <text evidence="2">NDH-1 shuttles electrons from NADH, via FMN and iron-sulfur (Fe-S) centers, to quinones in the respiratory chain. Couples the redox reaction to proton translocation (for every two electrons transferred, four hydrogen ions are translocated across the cytoplasmic membrane), and thus conserves the redox energy in a proton gradient.</text>
</comment>
<dbReference type="GO" id="GO:0048038">
    <property type="term" value="F:quinone binding"/>
    <property type="evidence" value="ECO:0007669"/>
    <property type="project" value="UniProtKB-UniRule"/>
</dbReference>
<gene>
    <name evidence="3" type="primary">nuoJ</name>
    <name evidence="3" type="ORF">Pan189_15500</name>
</gene>
<dbReference type="Proteomes" id="UP000317318">
    <property type="component" value="Chromosome"/>
</dbReference>
<keyword evidence="2" id="KW-1003">Cell membrane</keyword>
<keyword evidence="2" id="KW-1133">Transmembrane helix</keyword>
<dbReference type="InterPro" id="IPR001457">
    <property type="entry name" value="NADH_UbQ/plastoQ_OxRdtase_su6"/>
</dbReference>
<reference evidence="3 4" key="1">
    <citation type="submission" date="2019-02" db="EMBL/GenBank/DDBJ databases">
        <title>Deep-cultivation of Planctomycetes and their phenomic and genomic characterization uncovers novel biology.</title>
        <authorList>
            <person name="Wiegand S."/>
            <person name="Jogler M."/>
            <person name="Boedeker C."/>
            <person name="Pinto D."/>
            <person name="Vollmers J."/>
            <person name="Rivas-Marin E."/>
            <person name="Kohn T."/>
            <person name="Peeters S.H."/>
            <person name="Heuer A."/>
            <person name="Rast P."/>
            <person name="Oberbeckmann S."/>
            <person name="Bunk B."/>
            <person name="Jeske O."/>
            <person name="Meyerdierks A."/>
            <person name="Storesund J.E."/>
            <person name="Kallscheuer N."/>
            <person name="Luecker S."/>
            <person name="Lage O.M."/>
            <person name="Pohl T."/>
            <person name="Merkel B.J."/>
            <person name="Hornburger P."/>
            <person name="Mueller R.-W."/>
            <person name="Bruemmer F."/>
            <person name="Labrenz M."/>
            <person name="Spormann A.M."/>
            <person name="Op den Camp H."/>
            <person name="Overmann J."/>
            <person name="Amann R."/>
            <person name="Jetten M.S.M."/>
            <person name="Mascher T."/>
            <person name="Medema M.H."/>
            <person name="Devos D.P."/>
            <person name="Kaster A.-K."/>
            <person name="Ovreas L."/>
            <person name="Rohde M."/>
            <person name="Galperin M.Y."/>
            <person name="Jogler C."/>
        </authorList>
    </citation>
    <scope>NUCLEOTIDE SEQUENCE [LARGE SCALE GENOMIC DNA]</scope>
    <source>
        <strain evidence="3 4">Pan189</strain>
    </source>
</reference>
<keyword evidence="4" id="KW-1185">Reference proteome</keyword>
<feature type="transmembrane region" description="Helical" evidence="2">
    <location>
        <begin position="61"/>
        <end position="83"/>
    </location>
</feature>
<dbReference type="InterPro" id="IPR042106">
    <property type="entry name" value="Nuo/plastoQ_OxRdtase_6_NuoJ"/>
</dbReference>
<keyword evidence="2" id="KW-0874">Quinone</keyword>
<feature type="transmembrane region" description="Helical" evidence="2">
    <location>
        <begin position="31"/>
        <end position="49"/>
    </location>
</feature>
<dbReference type="KEGG" id="svp:Pan189_15500"/>
<evidence type="ECO:0000256" key="2">
    <source>
        <dbReference type="RuleBase" id="RU004429"/>
    </source>
</evidence>
<dbReference type="EMBL" id="CP036268">
    <property type="protein sequence ID" value="QDT37178.1"/>
    <property type="molecule type" value="Genomic_DNA"/>
</dbReference>
<dbReference type="PANTHER" id="PTHR33269">
    <property type="entry name" value="NADH-UBIQUINONE OXIDOREDUCTASE CHAIN 6"/>
    <property type="match status" value="1"/>
</dbReference>
<proteinExistence type="inferred from homology"/>
<dbReference type="GO" id="GO:0016491">
    <property type="term" value="F:oxidoreductase activity"/>
    <property type="evidence" value="ECO:0007669"/>
    <property type="project" value="UniProtKB-KW"/>
</dbReference>
<evidence type="ECO:0000313" key="4">
    <source>
        <dbReference type="Proteomes" id="UP000317318"/>
    </source>
</evidence>
<comment type="similarity">
    <text evidence="1 2">Belongs to the complex I subunit 6 family.</text>
</comment>
<evidence type="ECO:0000256" key="1">
    <source>
        <dbReference type="ARBA" id="ARBA00005698"/>
    </source>
</evidence>
<organism evidence="3 4">
    <name type="scientific">Stratiformator vulcanicus</name>
    <dbReference type="NCBI Taxonomy" id="2527980"/>
    <lineage>
        <taxon>Bacteria</taxon>
        <taxon>Pseudomonadati</taxon>
        <taxon>Planctomycetota</taxon>
        <taxon>Planctomycetia</taxon>
        <taxon>Planctomycetales</taxon>
        <taxon>Planctomycetaceae</taxon>
        <taxon>Stratiformator</taxon>
    </lineage>
</organism>
<keyword evidence="2" id="KW-0472">Membrane</keyword>
<accession>A0A517QZY7</accession>
<dbReference type="Pfam" id="PF00499">
    <property type="entry name" value="Oxidored_q3"/>
    <property type="match status" value="1"/>
</dbReference>
<dbReference type="EC" id="7.1.1.-" evidence="2"/>
<name>A0A517QZY7_9PLAN</name>
<keyword evidence="2" id="KW-0812">Transmembrane</keyword>
<comment type="catalytic activity">
    <reaction evidence="2">
        <text>a quinone + NADH + 5 H(+)(in) = a quinol + NAD(+) + 4 H(+)(out)</text>
        <dbReference type="Rhea" id="RHEA:57888"/>
        <dbReference type="ChEBI" id="CHEBI:15378"/>
        <dbReference type="ChEBI" id="CHEBI:24646"/>
        <dbReference type="ChEBI" id="CHEBI:57540"/>
        <dbReference type="ChEBI" id="CHEBI:57945"/>
        <dbReference type="ChEBI" id="CHEBI:132124"/>
    </reaction>
</comment>
<protein>
    <recommendedName>
        <fullName evidence="2">NADH-quinone oxidoreductase subunit J</fullName>
        <ecNumber evidence="2">7.1.1.-</ecNumber>
    </recommendedName>
</protein>
<keyword evidence="3" id="KW-0560">Oxidoreductase</keyword>
<sequence>MSLELLLFGFLALVTCGGALAVVITPNVVRMAFWLIVSLGGVSGLYFLLGADFVGATQLLIYVGGTVVLLIFGVMLTATGPYVRMEISKFEKVITGFIGLGLFGVLCSAAVATDWSPAITAPGDSVYAQGDTTRPLGLKLLGIGNVPGGETGIGFLLPFEIVSIHLLVVLIAAAYLARAKRRSEPGDD</sequence>
<comment type="subcellular location">
    <subcellularLocation>
        <location evidence="2">Cell membrane</location>
        <topology evidence="2">Multi-pass membrane protein</topology>
    </subcellularLocation>
</comment>
<dbReference type="PANTHER" id="PTHR33269:SF17">
    <property type="entry name" value="NADH-UBIQUINONE OXIDOREDUCTASE CHAIN 6"/>
    <property type="match status" value="1"/>
</dbReference>
<dbReference type="GO" id="GO:0005886">
    <property type="term" value="C:plasma membrane"/>
    <property type="evidence" value="ECO:0007669"/>
    <property type="project" value="UniProtKB-SubCell"/>
</dbReference>
<evidence type="ECO:0000313" key="3">
    <source>
        <dbReference type="EMBL" id="QDT37178.1"/>
    </source>
</evidence>
<feature type="transmembrane region" description="Helical" evidence="2">
    <location>
        <begin position="155"/>
        <end position="177"/>
    </location>
</feature>
<dbReference type="Gene3D" id="1.20.120.1200">
    <property type="entry name" value="NADH-ubiquinone/plastoquinone oxidoreductase chain 6, subunit NuoJ"/>
    <property type="match status" value="1"/>
</dbReference>
<keyword evidence="2" id="KW-0520">NAD</keyword>
<dbReference type="AlphaFoldDB" id="A0A517QZY7"/>